<dbReference type="InterPro" id="IPR003594">
    <property type="entry name" value="HATPase_dom"/>
</dbReference>
<dbReference type="Gene3D" id="3.30.450.20">
    <property type="entry name" value="PAS domain"/>
    <property type="match status" value="1"/>
</dbReference>
<name>A0A9D7FAS6_9RHOO</name>
<reference evidence="8" key="1">
    <citation type="submission" date="2020-10" db="EMBL/GenBank/DDBJ databases">
        <title>Connecting structure to function with the recovery of over 1000 high-quality activated sludge metagenome-assembled genomes encoding full-length rRNA genes using long-read sequencing.</title>
        <authorList>
            <person name="Singleton C.M."/>
            <person name="Petriglieri F."/>
            <person name="Kristensen J.M."/>
            <person name="Kirkegaard R.H."/>
            <person name="Michaelsen T.Y."/>
            <person name="Andersen M.H."/>
            <person name="Karst S.M."/>
            <person name="Dueholm M.S."/>
            <person name="Nielsen P.H."/>
            <person name="Albertsen M."/>
        </authorList>
    </citation>
    <scope>NUCLEOTIDE SEQUENCE</scope>
    <source>
        <strain evidence="8">EsbW_18-Q3-R4-48_MAXAC.044</strain>
    </source>
</reference>
<dbReference type="InterPro" id="IPR036097">
    <property type="entry name" value="HisK_dim/P_sf"/>
</dbReference>
<dbReference type="InterPro" id="IPR003661">
    <property type="entry name" value="HisK_dim/P_dom"/>
</dbReference>
<gene>
    <name evidence="8" type="ORF">IPJ48_04410</name>
</gene>
<dbReference type="InterPro" id="IPR000014">
    <property type="entry name" value="PAS"/>
</dbReference>
<evidence type="ECO:0000256" key="4">
    <source>
        <dbReference type="SAM" id="MobiDB-lite"/>
    </source>
</evidence>
<dbReference type="Pfam" id="PF02518">
    <property type="entry name" value="HATPase_c"/>
    <property type="match status" value="1"/>
</dbReference>
<dbReference type="PANTHER" id="PTHR43065">
    <property type="entry name" value="SENSOR HISTIDINE KINASE"/>
    <property type="match status" value="1"/>
</dbReference>
<sequence>MKTRPASSAEGKTASKDAAGKGDASRQTVELLAAATAAAAEDGIWLDVIHKMDEVYNDLLQYEVSLEEKNAALEDSQQFISSVLTSMSDLLIVCSRSGLIESVNQALVSLLGVEEKSLHGRPLFDLFADEESRQNAGRLLVEQIGQTVADGEFMLRAANGSGIPVSLNCTPRYSGVGKLLGVVITGRPLGELKRAYQALRRAHEDLKTTQHQLIHSEKMASLGRLVAGVAHELNNPISFVYGNAIALKRYEERFSRYLAAIHGGAPPEKCSALREELRIDRMLSDLPSLIDGTLEGAERTRDIVDALKRFSVKDRDERQECDLREIVERAVSWIQKGIASQFSVRLSFDETLCTLGSPGQLLQVVMNLVQNAADATEGVHERSLEISGRAEGQDAVIEFHDNGPGIPAGNLGKLFEPFFTTKAVGRGTGLGLAISYGIVERHGGTLTAGNHPGGGGLFCLRLPLATG</sequence>
<evidence type="ECO:0000256" key="1">
    <source>
        <dbReference type="ARBA" id="ARBA00000085"/>
    </source>
</evidence>
<evidence type="ECO:0000313" key="9">
    <source>
        <dbReference type="Proteomes" id="UP000886602"/>
    </source>
</evidence>
<dbReference type="PANTHER" id="PTHR43065:SF42">
    <property type="entry name" value="TWO-COMPONENT SENSOR PPRA"/>
    <property type="match status" value="1"/>
</dbReference>
<dbReference type="GO" id="GO:0000155">
    <property type="term" value="F:phosphorelay sensor kinase activity"/>
    <property type="evidence" value="ECO:0007669"/>
    <property type="project" value="InterPro"/>
</dbReference>
<dbReference type="Pfam" id="PF08448">
    <property type="entry name" value="PAS_4"/>
    <property type="match status" value="1"/>
</dbReference>
<protein>
    <recommendedName>
        <fullName evidence="2">histidine kinase</fullName>
        <ecNumber evidence="2">2.7.13.3</ecNumber>
    </recommendedName>
</protein>
<dbReference type="InterPro" id="IPR000700">
    <property type="entry name" value="PAS-assoc_C"/>
</dbReference>
<dbReference type="EMBL" id="JADJNC010000006">
    <property type="protein sequence ID" value="MBK7422383.1"/>
    <property type="molecule type" value="Genomic_DNA"/>
</dbReference>
<dbReference type="PROSITE" id="PS50113">
    <property type="entry name" value="PAC"/>
    <property type="match status" value="1"/>
</dbReference>
<evidence type="ECO:0000259" key="7">
    <source>
        <dbReference type="PROSITE" id="PS50113"/>
    </source>
</evidence>
<dbReference type="EC" id="2.7.13.3" evidence="2"/>
<keyword evidence="3" id="KW-0597">Phosphoprotein</keyword>
<dbReference type="Gene3D" id="1.10.287.130">
    <property type="match status" value="1"/>
</dbReference>
<feature type="compositionally biased region" description="Basic and acidic residues" evidence="4">
    <location>
        <begin position="13"/>
        <end position="22"/>
    </location>
</feature>
<dbReference type="InterPro" id="IPR005467">
    <property type="entry name" value="His_kinase_dom"/>
</dbReference>
<dbReference type="Gene3D" id="3.30.565.10">
    <property type="entry name" value="Histidine kinase-like ATPase, C-terminal domain"/>
    <property type="match status" value="1"/>
</dbReference>
<feature type="region of interest" description="Disordered" evidence="4">
    <location>
        <begin position="1"/>
        <end position="22"/>
    </location>
</feature>
<dbReference type="PROSITE" id="PS50112">
    <property type="entry name" value="PAS"/>
    <property type="match status" value="1"/>
</dbReference>
<evidence type="ECO:0000259" key="6">
    <source>
        <dbReference type="PROSITE" id="PS50112"/>
    </source>
</evidence>
<dbReference type="PROSITE" id="PS50109">
    <property type="entry name" value="HIS_KIN"/>
    <property type="match status" value="1"/>
</dbReference>
<evidence type="ECO:0000256" key="2">
    <source>
        <dbReference type="ARBA" id="ARBA00012438"/>
    </source>
</evidence>
<dbReference type="InterPro" id="IPR036890">
    <property type="entry name" value="HATPase_C_sf"/>
</dbReference>
<feature type="domain" description="Histidine kinase" evidence="5">
    <location>
        <begin position="228"/>
        <end position="466"/>
    </location>
</feature>
<evidence type="ECO:0000259" key="5">
    <source>
        <dbReference type="PROSITE" id="PS50109"/>
    </source>
</evidence>
<dbReference type="PRINTS" id="PR00344">
    <property type="entry name" value="BCTRLSENSOR"/>
</dbReference>
<accession>A0A9D7FAS6</accession>
<dbReference type="SUPFAM" id="SSF55785">
    <property type="entry name" value="PYP-like sensor domain (PAS domain)"/>
    <property type="match status" value="1"/>
</dbReference>
<dbReference type="InterPro" id="IPR013656">
    <property type="entry name" value="PAS_4"/>
</dbReference>
<dbReference type="NCBIfam" id="TIGR00229">
    <property type="entry name" value="sensory_box"/>
    <property type="match status" value="1"/>
</dbReference>
<dbReference type="SUPFAM" id="SSF55874">
    <property type="entry name" value="ATPase domain of HSP90 chaperone/DNA topoisomerase II/histidine kinase"/>
    <property type="match status" value="1"/>
</dbReference>
<dbReference type="SUPFAM" id="SSF47384">
    <property type="entry name" value="Homodimeric domain of signal transducing histidine kinase"/>
    <property type="match status" value="1"/>
</dbReference>
<feature type="domain" description="PAS" evidence="6">
    <location>
        <begin position="76"/>
        <end position="131"/>
    </location>
</feature>
<dbReference type="SMART" id="SM00387">
    <property type="entry name" value="HATPase_c"/>
    <property type="match status" value="1"/>
</dbReference>
<organism evidence="8 9">
    <name type="scientific">Candidatus Propionivibrio dominans</name>
    <dbReference type="NCBI Taxonomy" id="2954373"/>
    <lineage>
        <taxon>Bacteria</taxon>
        <taxon>Pseudomonadati</taxon>
        <taxon>Pseudomonadota</taxon>
        <taxon>Betaproteobacteria</taxon>
        <taxon>Rhodocyclales</taxon>
        <taxon>Rhodocyclaceae</taxon>
        <taxon>Propionivibrio</taxon>
    </lineage>
</organism>
<evidence type="ECO:0000313" key="8">
    <source>
        <dbReference type="EMBL" id="MBK7422383.1"/>
    </source>
</evidence>
<evidence type="ECO:0000256" key="3">
    <source>
        <dbReference type="ARBA" id="ARBA00022553"/>
    </source>
</evidence>
<dbReference type="InterPro" id="IPR035965">
    <property type="entry name" value="PAS-like_dom_sf"/>
</dbReference>
<comment type="catalytic activity">
    <reaction evidence="1">
        <text>ATP + protein L-histidine = ADP + protein N-phospho-L-histidine.</text>
        <dbReference type="EC" id="2.7.13.3"/>
    </reaction>
</comment>
<dbReference type="Proteomes" id="UP000886602">
    <property type="component" value="Unassembled WGS sequence"/>
</dbReference>
<dbReference type="SMART" id="SM00091">
    <property type="entry name" value="PAS"/>
    <property type="match status" value="1"/>
</dbReference>
<dbReference type="InterPro" id="IPR004358">
    <property type="entry name" value="Sig_transdc_His_kin-like_C"/>
</dbReference>
<proteinExistence type="predicted"/>
<comment type="caution">
    <text evidence="8">The sequence shown here is derived from an EMBL/GenBank/DDBJ whole genome shotgun (WGS) entry which is preliminary data.</text>
</comment>
<feature type="domain" description="PAC" evidence="7">
    <location>
        <begin position="149"/>
        <end position="201"/>
    </location>
</feature>
<dbReference type="CDD" id="cd00082">
    <property type="entry name" value="HisKA"/>
    <property type="match status" value="1"/>
</dbReference>
<dbReference type="CDD" id="cd00130">
    <property type="entry name" value="PAS"/>
    <property type="match status" value="1"/>
</dbReference>
<dbReference type="AlphaFoldDB" id="A0A9D7FAS6"/>